<comment type="caution">
    <text evidence="4">The sequence shown here is derived from an EMBL/GenBank/DDBJ whole genome shotgun (WGS) entry which is preliminary data.</text>
</comment>
<dbReference type="NCBIfam" id="NF003967">
    <property type="entry name" value="PRK05461.1"/>
    <property type="match status" value="1"/>
</dbReference>
<evidence type="ECO:0000256" key="1">
    <source>
        <dbReference type="ARBA" id="ARBA00017693"/>
    </source>
</evidence>
<dbReference type="EMBL" id="BSFK01000009">
    <property type="protein sequence ID" value="GLK76639.1"/>
    <property type="molecule type" value="Genomic_DNA"/>
</dbReference>
<dbReference type="InterPro" id="IPR036767">
    <property type="entry name" value="ApaG_sf"/>
</dbReference>
<dbReference type="PROSITE" id="PS51087">
    <property type="entry name" value="APAG"/>
    <property type="match status" value="1"/>
</dbReference>
<sequence length="145" mass="15775">MTETAASASHPTEEHRWTAVTRAIRVTVQPRFLPGESAPEEDRYVFAYTVEIVNEGAETVSLLARHWRIIDGRGRTEEVRGPGVVGEQPTLAPGQSYTYTSGAPLPTPSGIMVGSFQMQTESGQPFDAAIPAFALESPHTVRTLH</sequence>
<evidence type="ECO:0000313" key="5">
    <source>
        <dbReference type="Proteomes" id="UP001143364"/>
    </source>
</evidence>
<gene>
    <name evidence="2 4" type="primary">apaG</name>
    <name evidence="4" type="ORF">GCM10008171_18930</name>
</gene>
<protein>
    <recommendedName>
        <fullName evidence="1 2">Protein ApaG</fullName>
    </recommendedName>
</protein>
<dbReference type="AlphaFoldDB" id="A0A9W6JJ19"/>
<accession>A0A9W6JJ19</accession>
<name>A0A9W6JJ19_9HYPH</name>
<dbReference type="GO" id="GO:0070987">
    <property type="term" value="P:error-free translesion synthesis"/>
    <property type="evidence" value="ECO:0007669"/>
    <property type="project" value="TreeGrafter"/>
</dbReference>
<dbReference type="Proteomes" id="UP001143364">
    <property type="component" value="Unassembled WGS sequence"/>
</dbReference>
<reference evidence="4" key="2">
    <citation type="submission" date="2023-01" db="EMBL/GenBank/DDBJ databases">
        <authorList>
            <person name="Sun Q."/>
            <person name="Evtushenko L."/>
        </authorList>
    </citation>
    <scope>NUCLEOTIDE SEQUENCE</scope>
    <source>
        <strain evidence="4">VKM B-2555</strain>
    </source>
</reference>
<dbReference type="Pfam" id="PF04379">
    <property type="entry name" value="DUF525"/>
    <property type="match status" value="1"/>
</dbReference>
<keyword evidence="5" id="KW-1185">Reference proteome</keyword>
<evidence type="ECO:0000256" key="2">
    <source>
        <dbReference type="HAMAP-Rule" id="MF_00791"/>
    </source>
</evidence>
<organism evidence="4 5">
    <name type="scientific">Methylopila jiangsuensis</name>
    <dbReference type="NCBI Taxonomy" id="586230"/>
    <lineage>
        <taxon>Bacteria</taxon>
        <taxon>Pseudomonadati</taxon>
        <taxon>Pseudomonadota</taxon>
        <taxon>Alphaproteobacteria</taxon>
        <taxon>Hyphomicrobiales</taxon>
        <taxon>Methylopilaceae</taxon>
        <taxon>Methylopila</taxon>
    </lineage>
</organism>
<reference evidence="4" key="1">
    <citation type="journal article" date="2014" name="Int. J. Syst. Evol. Microbiol.">
        <title>Complete genome sequence of Corynebacterium casei LMG S-19264T (=DSM 44701T), isolated from a smear-ripened cheese.</title>
        <authorList>
            <consortium name="US DOE Joint Genome Institute (JGI-PGF)"/>
            <person name="Walter F."/>
            <person name="Albersmeier A."/>
            <person name="Kalinowski J."/>
            <person name="Ruckert C."/>
        </authorList>
    </citation>
    <scope>NUCLEOTIDE SEQUENCE</scope>
    <source>
        <strain evidence="4">VKM B-2555</strain>
    </source>
</reference>
<feature type="domain" description="ApaG" evidence="3">
    <location>
        <begin position="18"/>
        <end position="142"/>
    </location>
</feature>
<dbReference type="Gene3D" id="2.60.40.1470">
    <property type="entry name" value="ApaG domain"/>
    <property type="match status" value="1"/>
</dbReference>
<dbReference type="SUPFAM" id="SSF110069">
    <property type="entry name" value="ApaG-like"/>
    <property type="match status" value="1"/>
</dbReference>
<dbReference type="PANTHER" id="PTHR14289:SF16">
    <property type="entry name" value="POLYMERASE DELTA-INTERACTING PROTEIN 2"/>
    <property type="match status" value="1"/>
</dbReference>
<evidence type="ECO:0000313" key="4">
    <source>
        <dbReference type="EMBL" id="GLK76639.1"/>
    </source>
</evidence>
<dbReference type="InterPro" id="IPR007474">
    <property type="entry name" value="ApaG_domain"/>
</dbReference>
<proteinExistence type="inferred from homology"/>
<dbReference type="HAMAP" id="MF_00791">
    <property type="entry name" value="ApaG"/>
    <property type="match status" value="1"/>
</dbReference>
<evidence type="ECO:0000259" key="3">
    <source>
        <dbReference type="PROSITE" id="PS51087"/>
    </source>
</evidence>
<dbReference type="InterPro" id="IPR023065">
    <property type="entry name" value="Uncharacterised_ApaG"/>
</dbReference>
<dbReference type="RefSeq" id="WP_271204506.1">
    <property type="nucleotide sequence ID" value="NZ_BSFK01000009.1"/>
</dbReference>
<dbReference type="PANTHER" id="PTHR14289">
    <property type="entry name" value="F-BOX ONLY PROTEIN 3"/>
    <property type="match status" value="1"/>
</dbReference>